<evidence type="ECO:0000256" key="5">
    <source>
        <dbReference type="SAM" id="Phobius"/>
    </source>
</evidence>
<dbReference type="CDD" id="cd07438">
    <property type="entry name" value="PHP_HisPPase_AMP"/>
    <property type="match status" value="1"/>
</dbReference>
<reference evidence="8" key="1">
    <citation type="submission" date="2017-04" db="EMBL/GenBank/DDBJ databases">
        <title>Function of individual gut microbiota members based on whole genome sequencing of pure cultures obtained from chicken caecum.</title>
        <authorList>
            <person name="Medvecky M."/>
            <person name="Cejkova D."/>
            <person name="Polansky O."/>
            <person name="Karasova D."/>
            <person name="Kubasova T."/>
            <person name="Cizek A."/>
            <person name="Rychlik I."/>
        </authorList>
    </citation>
    <scope>NUCLEOTIDE SEQUENCE [LARGE SCALE GENOMIC DNA]</scope>
    <source>
        <strain evidence="8">An178</strain>
    </source>
</reference>
<dbReference type="GO" id="GO:0016020">
    <property type="term" value="C:membrane"/>
    <property type="evidence" value="ECO:0007669"/>
    <property type="project" value="UniProtKB-SubCell"/>
</dbReference>
<organism evidence="7 8">
    <name type="scientific">Faecalitalea cylindroides</name>
    <dbReference type="NCBI Taxonomy" id="39483"/>
    <lineage>
        <taxon>Bacteria</taxon>
        <taxon>Bacillati</taxon>
        <taxon>Bacillota</taxon>
        <taxon>Erysipelotrichia</taxon>
        <taxon>Erysipelotrichales</taxon>
        <taxon>Erysipelotrichaceae</taxon>
        <taxon>Faecalitalea</taxon>
    </lineage>
</organism>
<dbReference type="SMART" id="SM00481">
    <property type="entry name" value="POLIIIAc"/>
    <property type="match status" value="1"/>
</dbReference>
<evidence type="ECO:0000313" key="7">
    <source>
        <dbReference type="EMBL" id="OUP61031.1"/>
    </source>
</evidence>
<keyword evidence="4 5" id="KW-0472">Membrane</keyword>
<dbReference type="InterPro" id="IPR003141">
    <property type="entry name" value="Pol/His_phosphatase_N"/>
</dbReference>
<evidence type="ECO:0000256" key="3">
    <source>
        <dbReference type="ARBA" id="ARBA00022989"/>
    </source>
</evidence>
<dbReference type="PANTHER" id="PTHR42924">
    <property type="entry name" value="EXONUCLEASE"/>
    <property type="match status" value="1"/>
</dbReference>
<feature type="transmembrane region" description="Helical" evidence="5">
    <location>
        <begin position="45"/>
        <end position="75"/>
    </location>
</feature>
<keyword evidence="3 5" id="KW-1133">Transmembrane helix</keyword>
<evidence type="ECO:0000259" key="6">
    <source>
        <dbReference type="SMART" id="SM00481"/>
    </source>
</evidence>
<comment type="subcellular location">
    <subcellularLocation>
        <location evidence="1">Membrane</location>
        <topology evidence="1">Multi-pass membrane protein</topology>
    </subcellularLocation>
</comment>
<protein>
    <submittedName>
        <fullName evidence="7">Phosphoesterase</fullName>
    </submittedName>
</protein>
<dbReference type="EMBL" id="NFKM01000007">
    <property type="protein sequence ID" value="OUP61031.1"/>
    <property type="molecule type" value="Genomic_DNA"/>
</dbReference>
<feature type="transmembrane region" description="Helical" evidence="5">
    <location>
        <begin position="137"/>
        <end position="162"/>
    </location>
</feature>
<evidence type="ECO:0000256" key="1">
    <source>
        <dbReference type="ARBA" id="ARBA00004141"/>
    </source>
</evidence>
<evidence type="ECO:0000256" key="2">
    <source>
        <dbReference type="ARBA" id="ARBA00022692"/>
    </source>
</evidence>
<feature type="domain" description="Polymerase/histidinol phosphatase N-terminal" evidence="6">
    <location>
        <begin position="211"/>
        <end position="277"/>
    </location>
</feature>
<dbReference type="GO" id="GO:0004534">
    <property type="term" value="F:5'-3' RNA exonuclease activity"/>
    <property type="evidence" value="ECO:0007669"/>
    <property type="project" value="TreeGrafter"/>
</dbReference>
<dbReference type="AlphaFoldDB" id="A0A1Y4M111"/>
<proteinExistence type="predicted"/>
<dbReference type="Gene3D" id="1.10.150.650">
    <property type="match status" value="1"/>
</dbReference>
<dbReference type="RefSeq" id="WP_087158497.1">
    <property type="nucleotide sequence ID" value="NZ_NFKM01000007.1"/>
</dbReference>
<keyword evidence="8" id="KW-1185">Reference proteome</keyword>
<dbReference type="GO" id="GO:0035312">
    <property type="term" value="F:5'-3' DNA exonuclease activity"/>
    <property type="evidence" value="ECO:0007669"/>
    <property type="project" value="TreeGrafter"/>
</dbReference>
<dbReference type="InterPro" id="IPR052018">
    <property type="entry name" value="PHP_domain"/>
</dbReference>
<sequence length="503" mass="57257">MDVKKYNIKDLTLAYFNKKSQIYRSGGYKQARVLTRDKEDYINHFFAFLIDINICLLPVYIWVIEFLLILCGLISPHFFDLLFYIMYGCLFVVAVLLLGLFTARSKGQSFGYVLTDLKLVRRDKREAMALNLIMRQALGIGIPLMILGYFFGTPGILAWWLLNGIIVLITPNQQSLFDLVFGLVTVNEPEINITFDNKKSEPKVQHDICPIDLHIRSNYSDDGYYDVEEIFKQAKQLKMEVISITDHNCARANAAATRFAELYGIQYIPGVELDAQYNGTRVRVLGYYIDWTKDIFEILESDSLRREKECSIQRVKKFEEFSGISIDVDSIISNSRFQTITATDITKMVFNNERVRSMSFVKRYIDQASTQSEAMARFKRDLFGKGGPCYVKGNYPELDSAIEAIHQAGGIAILSSWQLDNISDEMIERMISLGIDGVEVFSPNVHDETIAAVLKIVQKYKLLVSCGSDYHGPTKPNRRLGETNCPEKGLALVKILTKAAKKD</sequence>
<keyword evidence="2 5" id="KW-0812">Transmembrane</keyword>
<comment type="caution">
    <text evidence="7">The sequence shown here is derived from an EMBL/GenBank/DDBJ whole genome shotgun (WGS) entry which is preliminary data.</text>
</comment>
<evidence type="ECO:0000256" key="4">
    <source>
        <dbReference type="ARBA" id="ARBA00023136"/>
    </source>
</evidence>
<dbReference type="SUPFAM" id="SSF89550">
    <property type="entry name" value="PHP domain-like"/>
    <property type="match status" value="1"/>
</dbReference>
<dbReference type="InterPro" id="IPR016195">
    <property type="entry name" value="Pol/histidinol_Pase-like"/>
</dbReference>
<feature type="transmembrane region" description="Helical" evidence="5">
    <location>
        <begin position="81"/>
        <end position="101"/>
    </location>
</feature>
<name>A0A1Y4M111_9FIRM</name>
<dbReference type="Gene3D" id="3.20.20.140">
    <property type="entry name" value="Metal-dependent hydrolases"/>
    <property type="match status" value="1"/>
</dbReference>
<dbReference type="InterPro" id="IPR010432">
    <property type="entry name" value="RDD"/>
</dbReference>
<gene>
    <name evidence="7" type="ORF">B5F14_04615</name>
</gene>
<dbReference type="Proteomes" id="UP000195447">
    <property type="component" value="Unassembled WGS sequence"/>
</dbReference>
<dbReference type="Pfam" id="PF06271">
    <property type="entry name" value="RDD"/>
    <property type="match status" value="1"/>
</dbReference>
<dbReference type="PANTHER" id="PTHR42924:SF3">
    <property type="entry name" value="POLYMERASE_HISTIDINOL PHOSPHATASE N-TERMINAL DOMAIN-CONTAINING PROTEIN"/>
    <property type="match status" value="1"/>
</dbReference>
<evidence type="ECO:0000313" key="8">
    <source>
        <dbReference type="Proteomes" id="UP000195447"/>
    </source>
</evidence>
<dbReference type="Pfam" id="PF02811">
    <property type="entry name" value="PHP"/>
    <property type="match status" value="1"/>
</dbReference>
<accession>A0A1Y4M111</accession>
<dbReference type="InterPro" id="IPR004013">
    <property type="entry name" value="PHP_dom"/>
</dbReference>